<dbReference type="InterPro" id="IPR027417">
    <property type="entry name" value="P-loop_NTPase"/>
</dbReference>
<dbReference type="GeneID" id="6079055"/>
<dbReference type="InterPro" id="IPR006073">
    <property type="entry name" value="GTP-bd"/>
</dbReference>
<dbReference type="SUPFAM" id="SSF52540">
    <property type="entry name" value="P-loop containing nucleoside triphosphate hydrolases"/>
    <property type="match status" value="1"/>
</dbReference>
<dbReference type="RefSeq" id="XP_001883452.1">
    <property type="nucleotide sequence ID" value="XM_001883417.1"/>
</dbReference>
<dbReference type="Gene3D" id="3.40.50.300">
    <property type="entry name" value="P-loop containing nucleotide triphosphate hydrolases"/>
    <property type="match status" value="1"/>
</dbReference>
<accession>B0DHR9</accession>
<organism evidence="3">
    <name type="scientific">Laccaria bicolor (strain S238N-H82 / ATCC MYA-4686)</name>
    <name type="common">Bicoloured deceiver</name>
    <name type="synonym">Laccaria laccata var. bicolor</name>
    <dbReference type="NCBI Taxonomy" id="486041"/>
    <lineage>
        <taxon>Eukaryota</taxon>
        <taxon>Fungi</taxon>
        <taxon>Dikarya</taxon>
        <taxon>Basidiomycota</taxon>
        <taxon>Agaricomycotina</taxon>
        <taxon>Agaricomycetes</taxon>
        <taxon>Agaricomycetidae</taxon>
        <taxon>Agaricales</taxon>
        <taxon>Agaricineae</taxon>
        <taxon>Hydnangiaceae</taxon>
        <taxon>Laccaria</taxon>
    </lineage>
</organism>
<reference evidence="2 3" key="1">
    <citation type="journal article" date="2008" name="Nature">
        <title>The genome of Laccaria bicolor provides insights into mycorrhizal symbiosis.</title>
        <authorList>
            <person name="Martin F."/>
            <person name="Aerts A."/>
            <person name="Ahren D."/>
            <person name="Brun A."/>
            <person name="Danchin E.G.J."/>
            <person name="Duchaussoy F."/>
            <person name="Gibon J."/>
            <person name="Kohler A."/>
            <person name="Lindquist E."/>
            <person name="Pereda V."/>
            <person name="Salamov A."/>
            <person name="Shapiro H.J."/>
            <person name="Wuyts J."/>
            <person name="Blaudez D."/>
            <person name="Buee M."/>
            <person name="Brokstein P."/>
            <person name="Canbaeck B."/>
            <person name="Cohen D."/>
            <person name="Courty P.E."/>
            <person name="Coutinho P.M."/>
            <person name="Delaruelle C."/>
            <person name="Detter J.C."/>
            <person name="Deveau A."/>
            <person name="DiFazio S."/>
            <person name="Duplessis S."/>
            <person name="Fraissinet-Tachet L."/>
            <person name="Lucic E."/>
            <person name="Frey-Klett P."/>
            <person name="Fourrey C."/>
            <person name="Feussner I."/>
            <person name="Gay G."/>
            <person name="Grimwood J."/>
            <person name="Hoegger P.J."/>
            <person name="Jain P."/>
            <person name="Kilaru S."/>
            <person name="Labbe J."/>
            <person name="Lin Y.C."/>
            <person name="Legue V."/>
            <person name="Le Tacon F."/>
            <person name="Marmeisse R."/>
            <person name="Melayah D."/>
            <person name="Montanini B."/>
            <person name="Muratet M."/>
            <person name="Nehls U."/>
            <person name="Niculita-Hirzel H."/>
            <person name="Oudot-Le Secq M.P."/>
            <person name="Peter M."/>
            <person name="Quesneville H."/>
            <person name="Rajashekar B."/>
            <person name="Reich M."/>
            <person name="Rouhier N."/>
            <person name="Schmutz J."/>
            <person name="Yin T."/>
            <person name="Chalot M."/>
            <person name="Henrissat B."/>
            <person name="Kuees U."/>
            <person name="Lucas S."/>
            <person name="Van de Peer Y."/>
            <person name="Podila G.K."/>
            <person name="Polle A."/>
            <person name="Pukkila P.J."/>
            <person name="Richardson P.M."/>
            <person name="Rouze P."/>
            <person name="Sanders I.R."/>
            <person name="Stajich J.E."/>
            <person name="Tunlid A."/>
            <person name="Tuskan G."/>
            <person name="Grigoriev I.V."/>
        </authorList>
    </citation>
    <scope>NUCLEOTIDE SEQUENCE [LARGE SCALE GENOMIC DNA]</scope>
    <source>
        <strain evidence="3">S238N-H82 / ATCC MYA-4686</strain>
    </source>
</reference>
<evidence type="ECO:0000259" key="1">
    <source>
        <dbReference type="Pfam" id="PF01926"/>
    </source>
</evidence>
<dbReference type="KEGG" id="lbc:LACBIDRAFT_302491"/>
<dbReference type="GO" id="GO:0005525">
    <property type="term" value="F:GTP binding"/>
    <property type="evidence" value="ECO:0007669"/>
    <property type="project" value="InterPro"/>
</dbReference>
<evidence type="ECO:0000313" key="2">
    <source>
        <dbReference type="EMBL" id="EDR05776.1"/>
    </source>
</evidence>
<dbReference type="OrthoDB" id="8954335at2759"/>
<dbReference type="HOGENOM" id="CLU_018003_0_0_1"/>
<dbReference type="InParanoid" id="B0DHR9"/>
<dbReference type="Proteomes" id="UP000001194">
    <property type="component" value="Unassembled WGS sequence"/>
</dbReference>
<dbReference type="Pfam" id="PF01926">
    <property type="entry name" value="MMR_HSR1"/>
    <property type="match status" value="1"/>
</dbReference>
<keyword evidence="3" id="KW-1185">Reference proteome</keyword>
<dbReference type="STRING" id="486041.B0DHR9"/>
<name>B0DHR9_LACBS</name>
<feature type="domain" description="G" evidence="1">
    <location>
        <begin position="31"/>
        <end position="96"/>
    </location>
</feature>
<dbReference type="CDD" id="cd00882">
    <property type="entry name" value="Ras_like_GTPase"/>
    <property type="match status" value="1"/>
</dbReference>
<dbReference type="EMBL" id="DS547111">
    <property type="protein sequence ID" value="EDR05776.1"/>
    <property type="molecule type" value="Genomic_DNA"/>
</dbReference>
<evidence type="ECO:0000313" key="3">
    <source>
        <dbReference type="Proteomes" id="UP000001194"/>
    </source>
</evidence>
<dbReference type="AlphaFoldDB" id="B0DHR9"/>
<gene>
    <name evidence="2" type="ORF">LACBIDRAFT_302491</name>
</gene>
<protein>
    <submittedName>
        <fullName evidence="2">Predicted protein</fullName>
    </submittedName>
</protein>
<proteinExistence type="predicted"/>
<sequence>MRKFDLWKTKVSKVGDVHFADVIEGDIIVPVFGPTGVGKSSFINSYFGQDKAQVGHDLKSCTATLQPFINDLPPDESGKPRRLVLVDTPGFDDTNEADSEILRRIAVWLASSYGPGKTCGGLIYLHDLTDARMRGSTLQNLKVFEKLCGKKNLGAVVFGTTKAGKLTPEAYRRREKQMSDVYWKDFKRKGAIVFNLRPSHESAKQLVQTVLDRVQEDERVLLIQTELVDLAKILPETKAGKELKCTLEEIMEHQKKALAGDNLTAEQIAKHEQKIAALAPQIKELKLSFSQRLLKLIGLG</sequence>